<evidence type="ECO:0000256" key="1">
    <source>
        <dbReference type="SAM" id="Phobius"/>
    </source>
</evidence>
<organism evidence="2 3">
    <name type="scientific">Halodesulfovibrio marinisediminis DSM 17456</name>
    <dbReference type="NCBI Taxonomy" id="1121457"/>
    <lineage>
        <taxon>Bacteria</taxon>
        <taxon>Pseudomonadati</taxon>
        <taxon>Thermodesulfobacteriota</taxon>
        <taxon>Desulfovibrionia</taxon>
        <taxon>Desulfovibrionales</taxon>
        <taxon>Desulfovibrionaceae</taxon>
        <taxon>Halodesulfovibrio</taxon>
    </lineage>
</organism>
<keyword evidence="1" id="KW-0472">Membrane</keyword>
<feature type="transmembrane region" description="Helical" evidence="1">
    <location>
        <begin position="35"/>
        <end position="56"/>
    </location>
</feature>
<keyword evidence="3" id="KW-1185">Reference proteome</keyword>
<protein>
    <submittedName>
        <fullName evidence="2">Uncharacterized protein</fullName>
    </submittedName>
</protein>
<dbReference type="STRING" id="1121457.SAMN02745161_1448"/>
<dbReference type="AlphaFoldDB" id="A0A1N6FQG5"/>
<gene>
    <name evidence="2" type="ORF">SAMN02745161_1448</name>
</gene>
<keyword evidence="1" id="KW-1133">Transmembrane helix</keyword>
<dbReference type="Proteomes" id="UP000184694">
    <property type="component" value="Unassembled WGS sequence"/>
</dbReference>
<dbReference type="RefSeq" id="WP_074216259.1">
    <property type="nucleotide sequence ID" value="NZ_FSRG01000004.1"/>
</dbReference>
<keyword evidence="1" id="KW-0812">Transmembrane</keyword>
<feature type="transmembrane region" description="Helical" evidence="1">
    <location>
        <begin position="89"/>
        <end position="112"/>
    </location>
</feature>
<dbReference type="EMBL" id="FSRG01000004">
    <property type="protein sequence ID" value="SIN97499.1"/>
    <property type="molecule type" value="Genomic_DNA"/>
</dbReference>
<reference evidence="3" key="1">
    <citation type="submission" date="2016-11" db="EMBL/GenBank/DDBJ databases">
        <authorList>
            <person name="Varghese N."/>
            <person name="Submissions S."/>
        </authorList>
    </citation>
    <scope>NUCLEOTIDE SEQUENCE [LARGE SCALE GENOMIC DNA]</scope>
    <source>
        <strain evidence="3">DSM 17456</strain>
    </source>
</reference>
<feature type="transmembrane region" description="Helical" evidence="1">
    <location>
        <begin position="63"/>
        <end position="83"/>
    </location>
</feature>
<proteinExistence type="predicted"/>
<evidence type="ECO:0000313" key="3">
    <source>
        <dbReference type="Proteomes" id="UP000184694"/>
    </source>
</evidence>
<name>A0A1N6FQG5_9BACT</name>
<feature type="transmembrane region" description="Helical" evidence="1">
    <location>
        <begin position="7"/>
        <end position="29"/>
    </location>
</feature>
<evidence type="ECO:0000313" key="2">
    <source>
        <dbReference type="EMBL" id="SIN97499.1"/>
    </source>
</evidence>
<sequence>MKNRFWTVLAFIICFAYILYQLGALYLLWQSYEYVMPPGGVTYAVFVLLTFLTLFLPEQVRTWATSMSIMGTSILFFIAGCILQDFDPSMFIVIIGHVLVALFVFLAFRLAATIQTKGM</sequence>
<accession>A0A1N6FQG5</accession>